<name>A0A368T899_9ACTN</name>
<evidence type="ECO:0000313" key="2">
    <source>
        <dbReference type="Proteomes" id="UP000253318"/>
    </source>
</evidence>
<keyword evidence="2" id="KW-1185">Reference proteome</keyword>
<dbReference type="Proteomes" id="UP000253318">
    <property type="component" value="Unassembled WGS sequence"/>
</dbReference>
<organism evidence="1 2">
    <name type="scientific">Marinitenerispora sediminis</name>
    <dbReference type="NCBI Taxonomy" id="1931232"/>
    <lineage>
        <taxon>Bacteria</taxon>
        <taxon>Bacillati</taxon>
        <taxon>Actinomycetota</taxon>
        <taxon>Actinomycetes</taxon>
        <taxon>Streptosporangiales</taxon>
        <taxon>Nocardiopsidaceae</taxon>
        <taxon>Marinitenerispora</taxon>
    </lineage>
</organism>
<dbReference type="AlphaFoldDB" id="A0A368T899"/>
<dbReference type="OrthoDB" id="4311068at2"/>
<comment type="caution">
    <text evidence="1">The sequence shown here is derived from an EMBL/GenBank/DDBJ whole genome shotgun (WGS) entry which is preliminary data.</text>
</comment>
<reference evidence="1 2" key="1">
    <citation type="submission" date="2018-04" db="EMBL/GenBank/DDBJ databases">
        <title>Novel actinobacteria from marine sediment.</title>
        <authorList>
            <person name="Ng Z.Y."/>
            <person name="Tan G.Y.A."/>
        </authorList>
    </citation>
    <scope>NUCLEOTIDE SEQUENCE [LARGE SCALE GENOMIC DNA]</scope>
    <source>
        <strain evidence="1 2">TPS81</strain>
    </source>
</reference>
<proteinExistence type="predicted"/>
<protein>
    <submittedName>
        <fullName evidence="1">Uncharacterized protein</fullName>
    </submittedName>
</protein>
<sequence>MPLAEFYGELPEQWRAEHPGEEPGERMIHEIRVGMYLPEAHGHDLRQRLNRVVCPDLQHSGPCPIPWSSSYTDPAEEAERDYLERRYARLRAAA</sequence>
<dbReference type="EMBL" id="QEIN01000040">
    <property type="protein sequence ID" value="RCV60396.1"/>
    <property type="molecule type" value="Genomic_DNA"/>
</dbReference>
<gene>
    <name evidence="1" type="ORF">DEF24_07260</name>
</gene>
<accession>A0A368T899</accession>
<evidence type="ECO:0000313" key="1">
    <source>
        <dbReference type="EMBL" id="RCV60396.1"/>
    </source>
</evidence>